<dbReference type="InterPro" id="IPR027417">
    <property type="entry name" value="P-loop_NTPase"/>
</dbReference>
<keyword evidence="3" id="KW-0677">Repeat</keyword>
<dbReference type="GO" id="GO:0050727">
    <property type="term" value="P:regulation of inflammatory response"/>
    <property type="evidence" value="ECO:0007669"/>
    <property type="project" value="TreeGrafter"/>
</dbReference>
<evidence type="ECO:0000313" key="8">
    <source>
        <dbReference type="Proteomes" id="UP000504623"/>
    </source>
</evidence>
<accession>A0A9B0WVC9</accession>
<dbReference type="InterPro" id="IPR004020">
    <property type="entry name" value="DAPIN"/>
</dbReference>
<dbReference type="CTD" id="55655"/>
<reference evidence="9" key="1">
    <citation type="submission" date="2025-08" db="UniProtKB">
        <authorList>
            <consortium name="RefSeq"/>
        </authorList>
    </citation>
    <scope>IDENTIFICATION</scope>
    <source>
        <tissue evidence="9">Spleen</tissue>
    </source>
</reference>
<dbReference type="Pfam" id="PF17776">
    <property type="entry name" value="NLRC4_HD2"/>
    <property type="match status" value="1"/>
</dbReference>
<dbReference type="GO" id="GO:0005737">
    <property type="term" value="C:cytoplasm"/>
    <property type="evidence" value="ECO:0007669"/>
    <property type="project" value="TreeGrafter"/>
</dbReference>
<feature type="region of interest" description="Disordered" evidence="6">
    <location>
        <begin position="966"/>
        <end position="986"/>
    </location>
</feature>
<evidence type="ECO:0000256" key="5">
    <source>
        <dbReference type="ARBA" id="ARBA00022840"/>
    </source>
</evidence>
<dbReference type="OrthoDB" id="120976at2759"/>
<dbReference type="SMART" id="SM01289">
    <property type="entry name" value="PYRIN"/>
    <property type="match status" value="1"/>
</dbReference>
<evidence type="ECO:0000256" key="1">
    <source>
        <dbReference type="ARBA" id="ARBA00008665"/>
    </source>
</evidence>
<dbReference type="PROSITE" id="PS50837">
    <property type="entry name" value="NACHT"/>
    <property type="match status" value="1"/>
</dbReference>
<evidence type="ECO:0000256" key="3">
    <source>
        <dbReference type="ARBA" id="ARBA00022737"/>
    </source>
</evidence>
<dbReference type="Proteomes" id="UP000504623">
    <property type="component" value="Unplaced"/>
</dbReference>
<dbReference type="InterPro" id="IPR032675">
    <property type="entry name" value="LRR_dom_sf"/>
</dbReference>
<evidence type="ECO:0000256" key="6">
    <source>
        <dbReference type="SAM" id="MobiDB-lite"/>
    </source>
</evidence>
<dbReference type="InterPro" id="IPR011029">
    <property type="entry name" value="DEATH-like_dom_sf"/>
</dbReference>
<comment type="similarity">
    <text evidence="1">Belongs to the NLRP family.</text>
</comment>
<dbReference type="CDD" id="cd00009">
    <property type="entry name" value="AAA"/>
    <property type="match status" value="1"/>
</dbReference>
<dbReference type="InterPro" id="IPR041267">
    <property type="entry name" value="NLRP_HD2"/>
</dbReference>
<gene>
    <name evidence="9" type="primary">NLRP2</name>
</gene>
<proteinExistence type="inferred from homology"/>
<keyword evidence="8" id="KW-1185">Reference proteome</keyword>
<dbReference type="Pfam" id="PF05729">
    <property type="entry name" value="NACHT"/>
    <property type="match status" value="1"/>
</dbReference>
<dbReference type="PANTHER" id="PTHR45690:SF14">
    <property type="entry name" value="NACHT, LRR AND PYD DOMAINS-CONTAINING PROTEIN 2"/>
    <property type="match status" value="1"/>
</dbReference>
<name>A0A9B0WVC9_CHRAS</name>
<keyword evidence="5" id="KW-0067">ATP-binding</keyword>
<evidence type="ECO:0000259" key="7">
    <source>
        <dbReference type="PROSITE" id="PS50837"/>
    </source>
</evidence>
<dbReference type="Gene3D" id="3.80.10.10">
    <property type="entry name" value="Ribonuclease Inhibitor"/>
    <property type="match status" value="2"/>
</dbReference>
<dbReference type="SUPFAM" id="SSF52540">
    <property type="entry name" value="P-loop containing nucleoside triphosphate hydrolases"/>
    <property type="match status" value="1"/>
</dbReference>
<organism evidence="8 9">
    <name type="scientific">Chrysochloris asiatica</name>
    <name type="common">Cape golden mole</name>
    <dbReference type="NCBI Taxonomy" id="185453"/>
    <lineage>
        <taxon>Eukaryota</taxon>
        <taxon>Metazoa</taxon>
        <taxon>Chordata</taxon>
        <taxon>Craniata</taxon>
        <taxon>Vertebrata</taxon>
        <taxon>Euteleostomi</taxon>
        <taxon>Mammalia</taxon>
        <taxon>Eutheria</taxon>
        <taxon>Afrotheria</taxon>
        <taxon>Chrysochloridae</taxon>
        <taxon>Chrysochlorinae</taxon>
        <taxon>Chrysochloris</taxon>
    </lineage>
</organism>
<dbReference type="InterPro" id="IPR001611">
    <property type="entry name" value="Leu-rich_rpt"/>
</dbReference>
<dbReference type="Pfam" id="PF02758">
    <property type="entry name" value="PYRIN"/>
    <property type="match status" value="1"/>
</dbReference>
<dbReference type="GeneID" id="102821581"/>
<dbReference type="InterPro" id="IPR007111">
    <property type="entry name" value="NACHT_NTPase"/>
</dbReference>
<dbReference type="Pfam" id="PF17779">
    <property type="entry name" value="WHD_NOD2"/>
    <property type="match status" value="1"/>
</dbReference>
<dbReference type="Gene3D" id="3.40.50.300">
    <property type="entry name" value="P-loop containing nucleotide triphosphate hydrolases"/>
    <property type="match status" value="1"/>
</dbReference>
<dbReference type="InterPro" id="IPR041075">
    <property type="entry name" value="NOD1/2_WH"/>
</dbReference>
<dbReference type="RefSeq" id="XP_006868365.1">
    <property type="nucleotide sequence ID" value="XM_006868303.1"/>
</dbReference>
<dbReference type="Pfam" id="PF13516">
    <property type="entry name" value="LRR_6"/>
    <property type="match status" value="4"/>
</dbReference>
<keyword evidence="2" id="KW-0433">Leucine-rich repeat</keyword>
<dbReference type="SMART" id="SM00368">
    <property type="entry name" value="LRR_RI"/>
    <property type="match status" value="8"/>
</dbReference>
<sequence length="986" mass="111415">MEHCPRVGFNLQPLLEELNAEELSQFKSLLKSLPQESIVHQQEFPKTEIDDANGKQLAEILNGCHKYWAEMVTVQIFDKMNRVDLSKRAMDEIQATGNFSIVTERYKALIPFCNPQILTGPLTHTVVLHGTAGVGKSTLAKKLMIDWTDGNLARRFQFVFYLNCKQLNQMGPCSCAELIAKDCPELDDASLEVIAKSQNVLVVIDDFDELSYSPGALIHDICDDLKTQKPVPILLSSLLTKKILPRATILITTRPWALRELRLMLGEPLVFIEIEGFSEMDRKRYFLKYFQDEYEAMRAFDLIKNHTALFPMCSAPMVCWLVCKCLKLQMEKREDPTATCQTTTSLFLHVLCNQFSQGPDGYPRQCLQTPLKVLCLLAAGGVWTHTSRFNEETAKRLGMKESEISLFLGNVLQKDRDNKGYYSFVHLNVQQFLAAIFYILETEEEEEDWESYRKDIGDLQKLFTTEEILKNPNLTQLGYFIFGLLSKNSAKELETKFGYRVSSGVKEELLTWKVKPIKSKPFLWSAMKDTFRCLYESQEEEFVRDAMAPFTELSLHLRDEIDMTHAAFCLKGCHNLQKLSLKVTKEMFVENKSLKSHPEEERHKKEQHILSVWMDFCSMFSSNKNLVSLDINQSFLNDSTVKILCDHLASKTHNLQKVVLNNISPAKAYEDFCAAFCNQKTLTHLTLQSSGQDTLPSLCSQIVTYPGSSLQYLRLGGGSATISRWGEFSLALTTNQSLTCLNLTDNELSDDGAKLLCKSLKESNCSLQRLSLENCRLTGGCCRNLSVLVRNEKLTHLCLAKNELGNGGVQLLCEGLSDPNCKLQTLVLWSCGITENGCDHLSKLLQKKPSLTHLDLGQNCLGIMGLIFLCEALKGPECSLKCLWLWGCSLVPFSCMDLSSALKCNQNLTTLDLGQNSLGNSGIKLLCEALKSQRCPLTKLRLKIDSSNMQMQKLMQEVKESNPQLTIESDDYDPGKQRPSSLDFLM</sequence>
<evidence type="ECO:0000256" key="4">
    <source>
        <dbReference type="ARBA" id="ARBA00022741"/>
    </source>
</evidence>
<keyword evidence="4" id="KW-0547">Nucleotide-binding</keyword>
<dbReference type="InterPro" id="IPR050637">
    <property type="entry name" value="NLRP_innate_immun_reg"/>
</dbReference>
<dbReference type="PANTHER" id="PTHR45690">
    <property type="entry name" value="NACHT, LRR AND PYD DOMAINS-CONTAINING PROTEIN 12"/>
    <property type="match status" value="1"/>
</dbReference>
<evidence type="ECO:0000256" key="2">
    <source>
        <dbReference type="ARBA" id="ARBA00022614"/>
    </source>
</evidence>
<dbReference type="GO" id="GO:0005524">
    <property type="term" value="F:ATP binding"/>
    <property type="evidence" value="ECO:0007669"/>
    <property type="project" value="UniProtKB-KW"/>
</dbReference>
<dbReference type="AlphaFoldDB" id="A0A9B0WVC9"/>
<evidence type="ECO:0000313" key="9">
    <source>
        <dbReference type="RefSeq" id="XP_006868365.1"/>
    </source>
</evidence>
<feature type="domain" description="NACHT" evidence="7">
    <location>
        <begin position="124"/>
        <end position="323"/>
    </location>
</feature>
<dbReference type="SUPFAM" id="SSF52047">
    <property type="entry name" value="RNI-like"/>
    <property type="match status" value="1"/>
</dbReference>
<protein>
    <submittedName>
        <fullName evidence="9">NACHT, LRR and PYD domains-containing protein 2-like</fullName>
    </submittedName>
</protein>
<dbReference type="SUPFAM" id="SSF47986">
    <property type="entry name" value="DEATH domain"/>
    <property type="match status" value="1"/>
</dbReference>